<feature type="transmembrane region" description="Helical" evidence="2">
    <location>
        <begin position="255"/>
        <end position="276"/>
    </location>
</feature>
<feature type="domain" description="DUF1206" evidence="3">
    <location>
        <begin position="253"/>
        <end position="321"/>
    </location>
</feature>
<keyword evidence="2" id="KW-0812">Transmembrane</keyword>
<dbReference type="RefSeq" id="WP_345377790.1">
    <property type="nucleotide sequence ID" value="NZ_BAABIC010000001.1"/>
</dbReference>
<evidence type="ECO:0000259" key="3">
    <source>
        <dbReference type="Pfam" id="PF06724"/>
    </source>
</evidence>
<evidence type="ECO:0000256" key="2">
    <source>
        <dbReference type="SAM" id="Phobius"/>
    </source>
</evidence>
<dbReference type="InterPro" id="IPR009597">
    <property type="entry name" value="DUF1206"/>
</dbReference>
<name>A0ABP8VXE9_9PSEU</name>
<feature type="domain" description="DUF1206" evidence="3">
    <location>
        <begin position="163"/>
        <end position="227"/>
    </location>
</feature>
<feature type="region of interest" description="Disordered" evidence="1">
    <location>
        <begin position="1"/>
        <end position="43"/>
    </location>
</feature>
<feature type="domain" description="DUF1206" evidence="3">
    <location>
        <begin position="77"/>
        <end position="144"/>
    </location>
</feature>
<comment type="caution">
    <text evidence="4">The sequence shown here is derived from an EMBL/GenBank/DDBJ whole genome shotgun (WGS) entry which is preliminary data.</text>
</comment>
<dbReference type="Pfam" id="PF06724">
    <property type="entry name" value="DUF1206"/>
    <property type="match status" value="3"/>
</dbReference>
<gene>
    <name evidence="4" type="ORF">GCM10023215_03000</name>
</gene>
<proteinExistence type="predicted"/>
<feature type="transmembrane region" description="Helical" evidence="2">
    <location>
        <begin position="122"/>
        <end position="148"/>
    </location>
</feature>
<keyword evidence="2" id="KW-1133">Transmembrane helix</keyword>
<dbReference type="Proteomes" id="UP001500325">
    <property type="component" value="Unassembled WGS sequence"/>
</dbReference>
<feature type="transmembrane region" description="Helical" evidence="2">
    <location>
        <begin position="296"/>
        <end position="317"/>
    </location>
</feature>
<evidence type="ECO:0000313" key="5">
    <source>
        <dbReference type="Proteomes" id="UP001500325"/>
    </source>
</evidence>
<reference evidence="5" key="1">
    <citation type="journal article" date="2019" name="Int. J. Syst. Evol. Microbiol.">
        <title>The Global Catalogue of Microorganisms (GCM) 10K type strain sequencing project: providing services to taxonomists for standard genome sequencing and annotation.</title>
        <authorList>
            <consortium name="The Broad Institute Genomics Platform"/>
            <consortium name="The Broad Institute Genome Sequencing Center for Infectious Disease"/>
            <person name="Wu L."/>
            <person name="Ma J."/>
        </authorList>
    </citation>
    <scope>NUCLEOTIDE SEQUENCE [LARGE SCALE GENOMIC DNA]</scope>
    <source>
        <strain evidence="5">JCM 18055</strain>
    </source>
</reference>
<keyword evidence="5" id="KW-1185">Reference proteome</keyword>
<keyword evidence="2" id="KW-0472">Membrane</keyword>
<feature type="transmembrane region" description="Helical" evidence="2">
    <location>
        <begin position="160"/>
        <end position="181"/>
    </location>
</feature>
<feature type="transmembrane region" description="Helical" evidence="2">
    <location>
        <begin position="77"/>
        <end position="98"/>
    </location>
</feature>
<evidence type="ECO:0000313" key="4">
    <source>
        <dbReference type="EMBL" id="GAA4674713.1"/>
    </source>
</evidence>
<dbReference type="EMBL" id="BAABIC010000001">
    <property type="protein sequence ID" value="GAA4674713.1"/>
    <property type="molecule type" value="Genomic_DNA"/>
</dbReference>
<accession>A0ABP8VXE9</accession>
<feature type="transmembrane region" description="Helical" evidence="2">
    <location>
        <begin position="201"/>
        <end position="223"/>
    </location>
</feature>
<sequence>MTDVSPAGSSRTSGQRDPGQTPRRRQEPSETSDRTAGSGVGGAVGEVAGSVGTAARDAHRHAARAARSEPVRKGARLGIAANGVLHLLIGWLALQIALGGGGGEADQRGAVTTLAQQPFGRVLLWVLFVGFVAVVLWRLSTALFGFGYVEDGKKKLVKRLVSAGQAVVYAALAVLTVRAAVQGSAQGGGGSQATAGVLGLPGGQVIVALVGIGVVIGGGVMIWHGAKKKFTEDQDLAGVHPHARKVDERTGQVGYIAKGIAIGVLGGLIVSAALTFDPAKANGLDSALKTLAGQPFGVVLLGLVALGIAAYGIFCFFDAKYHRV</sequence>
<feature type="compositionally biased region" description="Basic and acidic residues" evidence="1">
    <location>
        <begin position="24"/>
        <end position="33"/>
    </location>
</feature>
<protein>
    <submittedName>
        <fullName evidence="4">DUF1206 domain-containing protein</fullName>
    </submittedName>
</protein>
<evidence type="ECO:0000256" key="1">
    <source>
        <dbReference type="SAM" id="MobiDB-lite"/>
    </source>
</evidence>
<organism evidence="4 5">
    <name type="scientific">Pseudonocardia yuanmonensis</name>
    <dbReference type="NCBI Taxonomy" id="1095914"/>
    <lineage>
        <taxon>Bacteria</taxon>
        <taxon>Bacillati</taxon>
        <taxon>Actinomycetota</taxon>
        <taxon>Actinomycetes</taxon>
        <taxon>Pseudonocardiales</taxon>
        <taxon>Pseudonocardiaceae</taxon>
        <taxon>Pseudonocardia</taxon>
    </lineage>
</organism>